<name>A0A8S1GZQ0_9PELO</name>
<feature type="compositionally biased region" description="Basic and acidic residues" evidence="2">
    <location>
        <begin position="265"/>
        <end position="281"/>
    </location>
</feature>
<dbReference type="EMBL" id="CAJGYM010000011">
    <property type="protein sequence ID" value="CAD6189486.1"/>
    <property type="molecule type" value="Genomic_DNA"/>
</dbReference>
<evidence type="ECO:0000256" key="2">
    <source>
        <dbReference type="SAM" id="MobiDB-lite"/>
    </source>
</evidence>
<organism evidence="3 4">
    <name type="scientific">Caenorhabditis auriculariae</name>
    <dbReference type="NCBI Taxonomy" id="2777116"/>
    <lineage>
        <taxon>Eukaryota</taxon>
        <taxon>Metazoa</taxon>
        <taxon>Ecdysozoa</taxon>
        <taxon>Nematoda</taxon>
        <taxon>Chromadorea</taxon>
        <taxon>Rhabditida</taxon>
        <taxon>Rhabditina</taxon>
        <taxon>Rhabditomorpha</taxon>
        <taxon>Rhabditoidea</taxon>
        <taxon>Rhabditidae</taxon>
        <taxon>Peloderinae</taxon>
        <taxon>Caenorhabditis</taxon>
    </lineage>
</organism>
<keyword evidence="4" id="KW-1185">Reference proteome</keyword>
<feature type="compositionally biased region" description="Basic and acidic residues" evidence="2">
    <location>
        <begin position="490"/>
        <end position="544"/>
    </location>
</feature>
<feature type="region of interest" description="Disordered" evidence="2">
    <location>
        <begin position="163"/>
        <end position="288"/>
    </location>
</feature>
<feature type="coiled-coil region" evidence="1">
    <location>
        <begin position="449"/>
        <end position="476"/>
    </location>
</feature>
<protein>
    <submittedName>
        <fullName evidence="3">Uncharacterized protein</fullName>
    </submittedName>
</protein>
<dbReference type="Proteomes" id="UP000835052">
    <property type="component" value="Unassembled WGS sequence"/>
</dbReference>
<evidence type="ECO:0000256" key="1">
    <source>
        <dbReference type="SAM" id="Coils"/>
    </source>
</evidence>
<accession>A0A8S1GZQ0</accession>
<evidence type="ECO:0000313" key="3">
    <source>
        <dbReference type="EMBL" id="CAD6189486.1"/>
    </source>
</evidence>
<feature type="compositionally biased region" description="Basic residues" evidence="2">
    <location>
        <begin position="480"/>
        <end position="489"/>
    </location>
</feature>
<feature type="compositionally biased region" description="Basic and acidic residues" evidence="2">
    <location>
        <begin position="163"/>
        <end position="213"/>
    </location>
</feature>
<proteinExistence type="predicted"/>
<sequence>MCRLCASYAAQMIDLAIYQLCEAHCRMLNLTESDALVDVSIFAHKKLAREKKLTARRFWKVQRGSKLDPVDFDSASKIDIIKITLEDVHKICKPRPMSEDVQEALQKYEEIKTSMVKNGKFDPPKSLNPISDTRQRNHALMVAMKTSALKKVNPGDQFHKDAKMLLDRDHLSKDTRKGQLPKRSENQSKDKPKSPLPVSKDKGPASHTDRKPAGADAALSKTSPANDVSKVPVGKSTTQLTAHKAADQAPTQGATSAEIPLPPAKVRESEVDPKYSGKIPEEVGPPTLCKPMRIETSAFPEISKNFAGEPDDLRQSFTALTLICRKLEDVLKLHRDASHLILKTTQDAAMAKRGDCFEQTVLREREADPRIPLVRDCPCKDGGLKGLDSQDLLKELETLRTNGGGADEELYNLLENEERIRAQKLGISGKNYTYFWDKKTRTVEAILPGETFERAIKRKQEEMDNLERITELYKTRMCRLRATRKNTRGGKKEPRREKKVKKDDKKVAGNQEKRGKESEEKKNVKEKEESKKEEKIEEESKEKK</sequence>
<dbReference type="AlphaFoldDB" id="A0A8S1GZQ0"/>
<feature type="region of interest" description="Disordered" evidence="2">
    <location>
        <begin position="480"/>
        <end position="544"/>
    </location>
</feature>
<gene>
    <name evidence="3" type="ORF">CAUJ_LOCUS5405</name>
</gene>
<reference evidence="3" key="1">
    <citation type="submission" date="2020-10" db="EMBL/GenBank/DDBJ databases">
        <authorList>
            <person name="Kikuchi T."/>
        </authorList>
    </citation>
    <scope>NUCLEOTIDE SEQUENCE</scope>
    <source>
        <strain evidence="3">NKZ352</strain>
    </source>
</reference>
<evidence type="ECO:0000313" key="4">
    <source>
        <dbReference type="Proteomes" id="UP000835052"/>
    </source>
</evidence>
<keyword evidence="1" id="KW-0175">Coiled coil</keyword>
<comment type="caution">
    <text evidence="3">The sequence shown here is derived from an EMBL/GenBank/DDBJ whole genome shotgun (WGS) entry which is preliminary data.</text>
</comment>